<protein>
    <submittedName>
        <fullName evidence="1">Uncharacterized protein</fullName>
    </submittedName>
</protein>
<sequence length="338" mass="39380">MSILVDKTPVDCTSVPQDAVILSDVECDNILRIVKSEQKDSSLCYRGWTKYETTLDTDPMEYIIMCAVKDYQLSSYENFAFFIYASPARDSVHRRYRMPGMDHLCDFFTFQQSVVQRPQSTPVQVTFKRDGTVSKVEVQLESGWRPISELFQRFPNPMNPNFAVHQNSVELLLHRAAHQADWWRDNGLSFRFLDLAAEARNFIYEFTMGPEIEPYKRPKHAILYLNKQVHKEATDVLFARDQFCFVGPYGLGNFLAEIALQGKQKFERLRKVKLTLDRHIPYIIYEKSATTGSFSIRHWDGQPHNGVHLLKNLNLKRLEFHIPHPSDQFGTAWKEVTY</sequence>
<organism evidence="1 2">
    <name type="scientific">Cryomyces antarcticus</name>
    <dbReference type="NCBI Taxonomy" id="329879"/>
    <lineage>
        <taxon>Eukaryota</taxon>
        <taxon>Fungi</taxon>
        <taxon>Dikarya</taxon>
        <taxon>Ascomycota</taxon>
        <taxon>Pezizomycotina</taxon>
        <taxon>Dothideomycetes</taxon>
        <taxon>Dothideomycetes incertae sedis</taxon>
        <taxon>Cryomyces</taxon>
    </lineage>
</organism>
<reference evidence="1 2" key="1">
    <citation type="submission" date="2023-08" db="EMBL/GenBank/DDBJ databases">
        <title>Black Yeasts Isolated from many extreme environments.</title>
        <authorList>
            <person name="Coleine C."/>
            <person name="Stajich J.E."/>
            <person name="Selbmann L."/>
        </authorList>
    </citation>
    <scope>NUCLEOTIDE SEQUENCE [LARGE SCALE GENOMIC DNA]</scope>
    <source>
        <strain evidence="1 2">CCFEE 536</strain>
    </source>
</reference>
<name>A0ABR0KWS5_9PEZI</name>
<dbReference type="InterPro" id="IPR038883">
    <property type="entry name" value="AN11006-like"/>
</dbReference>
<proteinExistence type="predicted"/>
<evidence type="ECO:0000313" key="1">
    <source>
        <dbReference type="EMBL" id="KAK5132029.1"/>
    </source>
</evidence>
<dbReference type="Proteomes" id="UP001357485">
    <property type="component" value="Unassembled WGS sequence"/>
</dbReference>
<dbReference type="PANTHER" id="PTHR42085">
    <property type="entry name" value="F-BOX DOMAIN-CONTAINING PROTEIN"/>
    <property type="match status" value="1"/>
</dbReference>
<gene>
    <name evidence="1" type="ORF">LTR16_000156</name>
</gene>
<dbReference type="PANTHER" id="PTHR42085:SF8">
    <property type="entry name" value="F-BOX DOMAIN-CONTAINING PROTEIN"/>
    <property type="match status" value="1"/>
</dbReference>
<keyword evidence="2" id="KW-1185">Reference proteome</keyword>
<comment type="caution">
    <text evidence="1">The sequence shown here is derived from an EMBL/GenBank/DDBJ whole genome shotgun (WGS) entry which is preliminary data.</text>
</comment>
<accession>A0ABR0KWS5</accession>
<dbReference type="EMBL" id="JAVRRA010024620">
    <property type="protein sequence ID" value="KAK5132029.1"/>
    <property type="molecule type" value="Genomic_DNA"/>
</dbReference>
<evidence type="ECO:0000313" key="2">
    <source>
        <dbReference type="Proteomes" id="UP001357485"/>
    </source>
</evidence>